<dbReference type="PANTHER" id="PTHR14239:SF10">
    <property type="entry name" value="REDUCTASE"/>
    <property type="match status" value="1"/>
</dbReference>
<dbReference type="Gene3D" id="3.40.50.720">
    <property type="entry name" value="NAD(P)-binding Rossmann-like Domain"/>
    <property type="match status" value="1"/>
</dbReference>
<keyword evidence="1" id="KW-0560">Oxidoreductase</keyword>
<evidence type="ECO:0000313" key="4">
    <source>
        <dbReference type="Proteomes" id="UP000540568"/>
    </source>
</evidence>
<evidence type="ECO:0000256" key="1">
    <source>
        <dbReference type="ARBA" id="ARBA00023002"/>
    </source>
</evidence>
<sequence>MRIAILGTGPVGIALGNAFIAAGHDVVYGSRSPEKDGRPAPVTTTAIAADSADLILTALPGAAAISTLEAVGDDVLAGKIVLDVSNAVTPEGALAYPNDSVGRLMQERFPDAKVVKSLSTMYHGVMTDPTALGATTVYVSGNDDDAKNVVKSLLSDLGWPEASQFDLGGIETAVGPEHYIPLFFMTLQAVGAPVFNINVVR</sequence>
<organism evidence="3 4">
    <name type="scientific">Promicromonospora sukumoe</name>
    <dbReference type="NCBI Taxonomy" id="88382"/>
    <lineage>
        <taxon>Bacteria</taxon>
        <taxon>Bacillati</taxon>
        <taxon>Actinomycetota</taxon>
        <taxon>Actinomycetes</taxon>
        <taxon>Micrococcales</taxon>
        <taxon>Promicromonosporaceae</taxon>
        <taxon>Promicromonospora</taxon>
    </lineage>
</organism>
<dbReference type="EMBL" id="JACGWV010000001">
    <property type="protein sequence ID" value="MBA8807742.1"/>
    <property type="molecule type" value="Genomic_DNA"/>
</dbReference>
<dbReference type="GO" id="GO:0016491">
    <property type="term" value="F:oxidoreductase activity"/>
    <property type="evidence" value="ECO:0007669"/>
    <property type="project" value="UniProtKB-KW"/>
</dbReference>
<dbReference type="PANTHER" id="PTHR14239">
    <property type="entry name" value="DUDULIN-RELATED"/>
    <property type="match status" value="1"/>
</dbReference>
<dbReference type="SUPFAM" id="SSF51735">
    <property type="entry name" value="NAD(P)-binding Rossmann-fold domains"/>
    <property type="match status" value="1"/>
</dbReference>
<feature type="domain" description="Pyrroline-5-carboxylate reductase catalytic N-terminal" evidence="2">
    <location>
        <begin position="2"/>
        <end position="86"/>
    </location>
</feature>
<dbReference type="Pfam" id="PF03807">
    <property type="entry name" value="F420_oxidored"/>
    <property type="match status" value="1"/>
</dbReference>
<gene>
    <name evidence="3" type="ORF">FHX71_001684</name>
</gene>
<proteinExistence type="predicted"/>
<protein>
    <recommendedName>
        <fullName evidence="2">Pyrroline-5-carboxylate reductase catalytic N-terminal domain-containing protein</fullName>
    </recommendedName>
</protein>
<dbReference type="Proteomes" id="UP000540568">
    <property type="component" value="Unassembled WGS sequence"/>
</dbReference>
<accession>A0A7W3J7I7</accession>
<evidence type="ECO:0000259" key="2">
    <source>
        <dbReference type="Pfam" id="PF03807"/>
    </source>
</evidence>
<evidence type="ECO:0000313" key="3">
    <source>
        <dbReference type="EMBL" id="MBA8807742.1"/>
    </source>
</evidence>
<dbReference type="InterPro" id="IPR051267">
    <property type="entry name" value="STEAP_metalloreductase"/>
</dbReference>
<dbReference type="InterPro" id="IPR036291">
    <property type="entry name" value="NAD(P)-bd_dom_sf"/>
</dbReference>
<dbReference type="AlphaFoldDB" id="A0A7W3J7I7"/>
<dbReference type="InterPro" id="IPR028939">
    <property type="entry name" value="P5C_Rdtase_cat_N"/>
</dbReference>
<comment type="caution">
    <text evidence="3">The sequence shown here is derived from an EMBL/GenBank/DDBJ whole genome shotgun (WGS) entry which is preliminary data.</text>
</comment>
<reference evidence="3 4" key="1">
    <citation type="submission" date="2020-07" db="EMBL/GenBank/DDBJ databases">
        <title>Sequencing the genomes of 1000 actinobacteria strains.</title>
        <authorList>
            <person name="Klenk H.-P."/>
        </authorList>
    </citation>
    <scope>NUCLEOTIDE SEQUENCE [LARGE SCALE GENOMIC DNA]</scope>
    <source>
        <strain evidence="3 4">DSM 44121</strain>
    </source>
</reference>
<keyword evidence="4" id="KW-1185">Reference proteome</keyword>
<dbReference type="RefSeq" id="WP_182615266.1">
    <property type="nucleotide sequence ID" value="NZ_BAAATF010000006.1"/>
</dbReference>
<name>A0A7W3J7I7_9MICO</name>